<dbReference type="Pfam" id="PF06017">
    <property type="entry name" value="Myosin_TH1"/>
    <property type="match status" value="1"/>
</dbReference>
<feature type="compositionally biased region" description="Basic residues" evidence="1">
    <location>
        <begin position="1"/>
        <end position="10"/>
    </location>
</feature>
<proteinExistence type="predicted"/>
<evidence type="ECO:0000259" key="2">
    <source>
        <dbReference type="PROSITE" id="PS51757"/>
    </source>
</evidence>
<dbReference type="Proteomes" id="UP000594263">
    <property type="component" value="Unplaced"/>
</dbReference>
<protein>
    <recommendedName>
        <fullName evidence="2">TH1 domain-containing protein</fullName>
    </recommendedName>
</protein>
<feature type="region of interest" description="Disordered" evidence="1">
    <location>
        <begin position="1"/>
        <end position="36"/>
    </location>
</feature>
<sequence>MDGLRSHRPLHVNVPSDAPVFDDDGHKASLDEEEPSMGGDYLDVPSIPRLINILRKQGDNKVLFADKVLKFTGTGKMKKRILVITTLAMYMVDPDTISLKRRVTLMNVDKISFSELSDNFFAITIPVEYDLLIASTRKAEIVAILVDAVKGASDHELQVESCNSFTYFAAADSEKEVRFAEVEGGVRTRIIKK</sequence>
<dbReference type="GO" id="GO:0003774">
    <property type="term" value="F:cytoskeletal motor activity"/>
    <property type="evidence" value="ECO:0007669"/>
    <property type="project" value="InterPro"/>
</dbReference>
<name>A0A7N0T3N4_KALFE</name>
<dbReference type="EnsemblPlants" id="Kaladp0020s0172.1.v1.1">
    <property type="protein sequence ID" value="Kaladp0020s0172.1.v1.1"/>
    <property type="gene ID" value="Kaladp0020s0172.v1.1"/>
</dbReference>
<dbReference type="OMA" id="RITHKAK"/>
<organism evidence="3 4">
    <name type="scientific">Kalanchoe fedtschenkoi</name>
    <name type="common">Lavender scallops</name>
    <name type="synonym">South American air plant</name>
    <dbReference type="NCBI Taxonomy" id="63787"/>
    <lineage>
        <taxon>Eukaryota</taxon>
        <taxon>Viridiplantae</taxon>
        <taxon>Streptophyta</taxon>
        <taxon>Embryophyta</taxon>
        <taxon>Tracheophyta</taxon>
        <taxon>Spermatophyta</taxon>
        <taxon>Magnoliopsida</taxon>
        <taxon>eudicotyledons</taxon>
        <taxon>Gunneridae</taxon>
        <taxon>Pentapetalae</taxon>
        <taxon>Saxifragales</taxon>
        <taxon>Crassulaceae</taxon>
        <taxon>Kalanchoe</taxon>
    </lineage>
</organism>
<evidence type="ECO:0000313" key="3">
    <source>
        <dbReference type="EnsemblPlants" id="Kaladp0020s0172.1.v1.1"/>
    </source>
</evidence>
<reference evidence="3" key="1">
    <citation type="submission" date="2021-01" db="UniProtKB">
        <authorList>
            <consortium name="EnsemblPlants"/>
        </authorList>
    </citation>
    <scope>IDENTIFICATION</scope>
</reference>
<dbReference type="PANTHER" id="PTHR34969">
    <property type="entry name" value="OS01G0621700 PROTEIN"/>
    <property type="match status" value="1"/>
</dbReference>
<keyword evidence="4" id="KW-1185">Reference proteome</keyword>
<evidence type="ECO:0000313" key="4">
    <source>
        <dbReference type="Proteomes" id="UP000594263"/>
    </source>
</evidence>
<dbReference type="PROSITE" id="PS51757">
    <property type="entry name" value="TH1"/>
    <property type="match status" value="1"/>
</dbReference>
<dbReference type="GO" id="GO:0016459">
    <property type="term" value="C:myosin complex"/>
    <property type="evidence" value="ECO:0007669"/>
    <property type="project" value="InterPro"/>
</dbReference>
<dbReference type="InterPro" id="IPR010926">
    <property type="entry name" value="Myosin_TH1"/>
</dbReference>
<feature type="domain" description="TH1" evidence="2">
    <location>
        <begin position="25"/>
        <end position="193"/>
    </location>
</feature>
<dbReference type="PANTHER" id="PTHR34969:SF1">
    <property type="entry name" value="TH1 DOMAIN-CONTAINING PROTEIN"/>
    <property type="match status" value="1"/>
</dbReference>
<dbReference type="Gramene" id="Kaladp0020s0172.1.v1.1">
    <property type="protein sequence ID" value="Kaladp0020s0172.1.v1.1"/>
    <property type="gene ID" value="Kaladp0020s0172.v1.1"/>
</dbReference>
<accession>A0A7N0T3N4</accession>
<dbReference type="AlphaFoldDB" id="A0A7N0T3N4"/>
<evidence type="ECO:0000256" key="1">
    <source>
        <dbReference type="SAM" id="MobiDB-lite"/>
    </source>
</evidence>